<reference evidence="1 2" key="1">
    <citation type="submission" date="2018-03" db="EMBL/GenBank/DDBJ databases">
        <title>Genomic Encyclopedia of Archaeal and Bacterial Type Strains, Phase II (KMG-II): from individual species to whole genera.</title>
        <authorList>
            <person name="Goeker M."/>
        </authorList>
    </citation>
    <scope>NUCLEOTIDE SEQUENCE [LARGE SCALE GENOMIC DNA]</scope>
    <source>
        <strain evidence="1 2">DSM 19711</strain>
    </source>
</reference>
<gene>
    <name evidence="1" type="ORF">CLV37_12047</name>
</gene>
<keyword evidence="2" id="KW-1185">Reference proteome</keyword>
<evidence type="ECO:0000313" key="2">
    <source>
        <dbReference type="Proteomes" id="UP000238083"/>
    </source>
</evidence>
<dbReference type="EMBL" id="PVZF01000020">
    <property type="protein sequence ID" value="PRY09795.1"/>
    <property type="molecule type" value="Genomic_DNA"/>
</dbReference>
<dbReference type="AlphaFoldDB" id="A0A2T0QWP1"/>
<protein>
    <submittedName>
        <fullName evidence="1">Uncharacterized protein DUF1905</fullName>
    </submittedName>
</protein>
<dbReference type="InterPro" id="IPR015018">
    <property type="entry name" value="DUF1905"/>
</dbReference>
<sequence>MQYEFSAALWRWEARPDLWVFVSLPLPQSQEIADVPRPRAGFGAVPVRVRCGTSTWTTSIFPGEDGAYVLPLKKAVRTAQGLELGDVARFELELLG</sequence>
<organism evidence="1 2">
    <name type="scientific">Kineococcus rhizosphaerae</name>
    <dbReference type="NCBI Taxonomy" id="559628"/>
    <lineage>
        <taxon>Bacteria</taxon>
        <taxon>Bacillati</taxon>
        <taxon>Actinomycetota</taxon>
        <taxon>Actinomycetes</taxon>
        <taxon>Kineosporiales</taxon>
        <taxon>Kineosporiaceae</taxon>
        <taxon>Kineococcus</taxon>
    </lineage>
</organism>
<dbReference type="SUPFAM" id="SSF141694">
    <property type="entry name" value="AF2212/PG0164-like"/>
    <property type="match status" value="1"/>
</dbReference>
<dbReference type="OrthoDB" id="9808666at2"/>
<comment type="caution">
    <text evidence="1">The sequence shown here is derived from an EMBL/GenBank/DDBJ whole genome shotgun (WGS) entry which is preliminary data.</text>
</comment>
<dbReference type="Pfam" id="PF08922">
    <property type="entry name" value="DUF1905"/>
    <property type="match status" value="1"/>
</dbReference>
<dbReference type="Proteomes" id="UP000238083">
    <property type="component" value="Unassembled WGS sequence"/>
</dbReference>
<dbReference type="InterPro" id="IPR037079">
    <property type="entry name" value="AF2212/PG0164-like_sf"/>
</dbReference>
<proteinExistence type="predicted"/>
<accession>A0A2T0QWP1</accession>
<dbReference type="Gene3D" id="2.40.30.100">
    <property type="entry name" value="AF2212/PG0164-like"/>
    <property type="match status" value="1"/>
</dbReference>
<dbReference type="RefSeq" id="WP_106215501.1">
    <property type="nucleotide sequence ID" value="NZ_PVZF01000020.1"/>
</dbReference>
<name>A0A2T0QWP1_9ACTN</name>
<evidence type="ECO:0000313" key="1">
    <source>
        <dbReference type="EMBL" id="PRY09795.1"/>
    </source>
</evidence>